<comment type="similarity">
    <text evidence="4">Belongs to the D-isomer specific 2-hydroxyacid dehydrogenase family.</text>
</comment>
<dbReference type="FunFam" id="3.40.50.720:FF:000213">
    <property type="entry name" value="Putative 2-hydroxyacid dehydrogenase"/>
    <property type="match status" value="1"/>
</dbReference>
<evidence type="ECO:0000256" key="3">
    <source>
        <dbReference type="ARBA" id="ARBA00023027"/>
    </source>
</evidence>
<dbReference type="InterPro" id="IPR036291">
    <property type="entry name" value="NAD(P)-bd_dom_sf"/>
</dbReference>
<dbReference type="GO" id="GO:0051287">
    <property type="term" value="F:NAD binding"/>
    <property type="evidence" value="ECO:0007669"/>
    <property type="project" value="InterPro"/>
</dbReference>
<protein>
    <submittedName>
        <fullName evidence="7">Lactate dehydrogenase</fullName>
    </submittedName>
</protein>
<dbReference type="RefSeq" id="WP_017678014.1">
    <property type="nucleotide sequence ID" value="NZ_FMZQ01000004.1"/>
</dbReference>
<evidence type="ECO:0000256" key="1">
    <source>
        <dbReference type="ARBA" id="ARBA00022857"/>
    </source>
</evidence>
<sequence length="313" mass="34112">MSKPKVLQIGPLSERFNRELAEQYEVSALWQQAEPLTFLREQGEQFIYMVSSARFGCTAEQLALLPNLRAICSFGVGYDPYPLELLRDRGIVLSTTPDVLNDCVADLAMGLMIDSARRLSEADRFVRSGAWNSTTGFPLARRVSGKRLGIVGLGRIGEAVALRASGFSMPVRYHNRRAVEGSPYQHEPDLLALARWADFLVLTCPGGKATHHLINAEVLEALGPDGFLINVARGSVVDEAALIAALQQKVIGGAGLDVFEREPQVPAALRELDNVVLLPHVGSASVETRQQMADLVLDNLRAFIATGRLVTPL</sequence>
<dbReference type="InterPro" id="IPR050223">
    <property type="entry name" value="D-isomer_2-hydroxyacid_DH"/>
</dbReference>
<evidence type="ECO:0000256" key="2">
    <source>
        <dbReference type="ARBA" id="ARBA00023002"/>
    </source>
</evidence>
<dbReference type="PANTHER" id="PTHR10996:SF178">
    <property type="entry name" value="2-HYDROXYACID DEHYDROGENASE YGL185C-RELATED"/>
    <property type="match status" value="1"/>
</dbReference>
<dbReference type="GO" id="GO:0030267">
    <property type="term" value="F:glyoxylate reductase (NADPH) activity"/>
    <property type="evidence" value="ECO:0007669"/>
    <property type="project" value="TreeGrafter"/>
</dbReference>
<name>A0A1G6MRP3_9GAMM</name>
<reference evidence="8" key="1">
    <citation type="submission" date="2016-10" db="EMBL/GenBank/DDBJ databases">
        <authorList>
            <person name="Varghese N."/>
            <person name="Submissions S."/>
        </authorList>
    </citation>
    <scope>NUCLEOTIDE SEQUENCE [LARGE SCALE GENOMIC DNA]</scope>
    <source>
        <strain evidence="8">DSM 26382</strain>
    </source>
</reference>
<dbReference type="AlphaFoldDB" id="A0A1G6MRP3"/>
<evidence type="ECO:0000256" key="4">
    <source>
        <dbReference type="RuleBase" id="RU003719"/>
    </source>
</evidence>
<gene>
    <name evidence="7" type="ORF">SAMN05216576_104149</name>
</gene>
<keyword evidence="3" id="KW-0520">NAD</keyword>
<dbReference type="InterPro" id="IPR029752">
    <property type="entry name" value="D-isomer_DH_CS1"/>
</dbReference>
<feature type="domain" description="D-isomer specific 2-hydroxyacid dehydrogenase NAD-binding" evidence="6">
    <location>
        <begin position="109"/>
        <end position="282"/>
    </location>
</feature>
<proteinExistence type="inferred from homology"/>
<evidence type="ECO:0000313" key="8">
    <source>
        <dbReference type="Proteomes" id="UP000199467"/>
    </source>
</evidence>
<keyword evidence="8" id="KW-1185">Reference proteome</keyword>
<evidence type="ECO:0000259" key="6">
    <source>
        <dbReference type="Pfam" id="PF02826"/>
    </source>
</evidence>
<dbReference type="Pfam" id="PF02826">
    <property type="entry name" value="2-Hacid_dh_C"/>
    <property type="match status" value="1"/>
</dbReference>
<keyword evidence="2 4" id="KW-0560">Oxidoreductase</keyword>
<feature type="domain" description="D-isomer specific 2-hydroxyacid dehydrogenase catalytic" evidence="5">
    <location>
        <begin position="53"/>
        <end position="309"/>
    </location>
</feature>
<dbReference type="GO" id="GO:0016618">
    <property type="term" value="F:hydroxypyruvate reductase [NAD(P)H] activity"/>
    <property type="evidence" value="ECO:0007669"/>
    <property type="project" value="TreeGrafter"/>
</dbReference>
<dbReference type="InterPro" id="IPR006140">
    <property type="entry name" value="D-isomer_DH_NAD-bd"/>
</dbReference>
<dbReference type="GO" id="GO:0005829">
    <property type="term" value="C:cytosol"/>
    <property type="evidence" value="ECO:0007669"/>
    <property type="project" value="TreeGrafter"/>
</dbReference>
<dbReference type="EMBL" id="FMZQ01000004">
    <property type="protein sequence ID" value="SDC57656.1"/>
    <property type="molecule type" value="Genomic_DNA"/>
</dbReference>
<dbReference type="InterPro" id="IPR006139">
    <property type="entry name" value="D-isomer_2_OHA_DH_cat_dom"/>
</dbReference>
<evidence type="ECO:0000313" key="7">
    <source>
        <dbReference type="EMBL" id="SDC57656.1"/>
    </source>
</evidence>
<organism evidence="7 8">
    <name type="scientific">Ectopseudomonas chengduensis</name>
    <dbReference type="NCBI Taxonomy" id="489632"/>
    <lineage>
        <taxon>Bacteria</taxon>
        <taxon>Pseudomonadati</taxon>
        <taxon>Pseudomonadota</taxon>
        <taxon>Gammaproteobacteria</taxon>
        <taxon>Pseudomonadales</taxon>
        <taxon>Pseudomonadaceae</taxon>
        <taxon>Ectopseudomonas</taxon>
    </lineage>
</organism>
<dbReference type="Pfam" id="PF00389">
    <property type="entry name" value="2-Hacid_dh"/>
    <property type="match status" value="1"/>
</dbReference>
<dbReference type="CDD" id="cd12156">
    <property type="entry name" value="HPPR"/>
    <property type="match status" value="1"/>
</dbReference>
<keyword evidence="1" id="KW-0521">NADP</keyword>
<dbReference type="Gene3D" id="3.40.50.720">
    <property type="entry name" value="NAD(P)-binding Rossmann-like Domain"/>
    <property type="match status" value="2"/>
</dbReference>
<evidence type="ECO:0000259" key="5">
    <source>
        <dbReference type="Pfam" id="PF00389"/>
    </source>
</evidence>
<dbReference type="PANTHER" id="PTHR10996">
    <property type="entry name" value="2-HYDROXYACID DEHYDROGENASE-RELATED"/>
    <property type="match status" value="1"/>
</dbReference>
<dbReference type="PROSITE" id="PS00065">
    <property type="entry name" value="D_2_HYDROXYACID_DH_1"/>
    <property type="match status" value="1"/>
</dbReference>
<dbReference type="SUPFAM" id="SSF52283">
    <property type="entry name" value="Formate/glycerate dehydrogenase catalytic domain-like"/>
    <property type="match status" value="1"/>
</dbReference>
<accession>A0A1G6MRP3</accession>
<dbReference type="SUPFAM" id="SSF51735">
    <property type="entry name" value="NAD(P)-binding Rossmann-fold domains"/>
    <property type="match status" value="1"/>
</dbReference>
<dbReference type="Proteomes" id="UP000199467">
    <property type="component" value="Unassembled WGS sequence"/>
</dbReference>